<dbReference type="Gene3D" id="3.90.550.10">
    <property type="entry name" value="Spore Coat Polysaccharide Biosynthesis Protein SpsA, Chain A"/>
    <property type="match status" value="1"/>
</dbReference>
<evidence type="ECO:0000313" key="3">
    <source>
        <dbReference type="Proteomes" id="UP001156641"/>
    </source>
</evidence>
<dbReference type="Proteomes" id="UP001156641">
    <property type="component" value="Unassembled WGS sequence"/>
</dbReference>
<dbReference type="Pfam" id="PF00535">
    <property type="entry name" value="Glycos_transf_2"/>
    <property type="match status" value="1"/>
</dbReference>
<name>A0ABQ6A8Y6_9PROT</name>
<dbReference type="SUPFAM" id="SSF53448">
    <property type="entry name" value="Nucleotide-diphospho-sugar transferases"/>
    <property type="match status" value="1"/>
</dbReference>
<gene>
    <name evidence="2" type="ORF">GCM10010909_33280</name>
</gene>
<accession>A0ABQ6A8Y6</accession>
<organism evidence="2 3">
    <name type="scientific">Acidocella aquatica</name>
    <dbReference type="NCBI Taxonomy" id="1922313"/>
    <lineage>
        <taxon>Bacteria</taxon>
        <taxon>Pseudomonadati</taxon>
        <taxon>Pseudomonadota</taxon>
        <taxon>Alphaproteobacteria</taxon>
        <taxon>Acetobacterales</taxon>
        <taxon>Acidocellaceae</taxon>
        <taxon>Acidocella</taxon>
    </lineage>
</organism>
<reference evidence="3" key="1">
    <citation type="journal article" date="2019" name="Int. J. Syst. Evol. Microbiol.">
        <title>The Global Catalogue of Microorganisms (GCM) 10K type strain sequencing project: providing services to taxonomists for standard genome sequencing and annotation.</title>
        <authorList>
            <consortium name="The Broad Institute Genomics Platform"/>
            <consortium name="The Broad Institute Genome Sequencing Center for Infectious Disease"/>
            <person name="Wu L."/>
            <person name="Ma J."/>
        </authorList>
    </citation>
    <scope>NUCLEOTIDE SEQUENCE [LARGE SCALE GENOMIC DNA]</scope>
    <source>
        <strain evidence="3">NBRC 112502</strain>
    </source>
</reference>
<evidence type="ECO:0000259" key="1">
    <source>
        <dbReference type="Pfam" id="PF00535"/>
    </source>
</evidence>
<dbReference type="EMBL" id="BSOS01000094">
    <property type="protein sequence ID" value="GLR68646.1"/>
    <property type="molecule type" value="Genomic_DNA"/>
</dbReference>
<dbReference type="InterPro" id="IPR001173">
    <property type="entry name" value="Glyco_trans_2-like"/>
</dbReference>
<sequence length="213" mass="23514">MKEQLAGMHVTFLRNNRLAGAAGSWNTGLADIRARRPDAFVAILDDDDEWDEDHLEKCVDAVRATDGTVDVVISGLRILKDGEELPRSAPLSLCVEEFLTGNPGWQGSNTFVRAETLRHAGDFTDGLQSLNDRDLAVRVLSLDGIQLGFTGRMTSTWHLCREPDTLSRAGAPEKRRGITQFLALHGHRMSPQVKAAFAARCRQLFGIDTMVEI</sequence>
<keyword evidence="3" id="KW-1185">Reference proteome</keyword>
<feature type="domain" description="Glycosyltransferase 2-like" evidence="1">
    <location>
        <begin position="8"/>
        <end position="72"/>
    </location>
</feature>
<comment type="caution">
    <text evidence="2">The sequence shown here is derived from an EMBL/GenBank/DDBJ whole genome shotgun (WGS) entry which is preliminary data.</text>
</comment>
<evidence type="ECO:0000313" key="2">
    <source>
        <dbReference type="EMBL" id="GLR68646.1"/>
    </source>
</evidence>
<dbReference type="InterPro" id="IPR029044">
    <property type="entry name" value="Nucleotide-diphossugar_trans"/>
</dbReference>
<protein>
    <recommendedName>
        <fullName evidence="1">Glycosyltransferase 2-like domain-containing protein</fullName>
    </recommendedName>
</protein>
<proteinExistence type="predicted"/>